<dbReference type="SUPFAM" id="SSF103473">
    <property type="entry name" value="MFS general substrate transporter"/>
    <property type="match status" value="1"/>
</dbReference>
<feature type="transmembrane region" description="Helical" evidence="6">
    <location>
        <begin position="101"/>
        <end position="123"/>
    </location>
</feature>
<dbReference type="EMBL" id="CBTN010000057">
    <property type="protein sequence ID" value="CDH58469.1"/>
    <property type="molecule type" value="Genomic_DNA"/>
</dbReference>
<organism evidence="7 8">
    <name type="scientific">Lichtheimia corymbifera JMRC:FSU:9682</name>
    <dbReference type="NCBI Taxonomy" id="1263082"/>
    <lineage>
        <taxon>Eukaryota</taxon>
        <taxon>Fungi</taxon>
        <taxon>Fungi incertae sedis</taxon>
        <taxon>Mucoromycota</taxon>
        <taxon>Mucoromycotina</taxon>
        <taxon>Mucoromycetes</taxon>
        <taxon>Mucorales</taxon>
        <taxon>Lichtheimiaceae</taxon>
        <taxon>Lichtheimia</taxon>
    </lineage>
</organism>
<keyword evidence="3 6" id="KW-0812">Transmembrane</keyword>
<keyword evidence="4 6" id="KW-1133">Transmembrane helix</keyword>
<keyword evidence="5 6" id="KW-0472">Membrane</keyword>
<dbReference type="Pfam" id="PF07690">
    <property type="entry name" value="MFS_1"/>
    <property type="match status" value="1"/>
</dbReference>
<proteinExistence type="predicted"/>
<name>A0A068S855_9FUNG</name>
<sequence>MVTAPLISNEQVQSFSDVNSGTPLKRQIPTYLALHNSDTASISKHDANEKSLERRLLRKLDCTLMPVVSLLYLFSFLDRGNIGNARLGSLEKDLNLQGDDFYNALSIFYVGYVLFQIPANIALKLQGISSSSIAATFNFSGLLAARFFLGCWEAGVAPSIPLLLSFWYQRNEMAGRISIFFGSSTLAGAFGGIFAWVIIGHMDGIQGLASWRWLFLVEGLPTVVLGILCLMFLPNYPATANTRWWLTPEEKELAIRRVPVASDDASFSRKQFVAVFKDYQNAFYTLIYISVLVSISSYSTFLPTIIRDMGVQSLQAQLLTIPPYIVACCCLFVVAWYSDHTQQRGLPALLCFTVTIIGYVFLLVGEHLALRYCGAIFVASGVYSTVPVILSWINNNNHGHTKRGVSLGLMNGVAQCFGILGSHIYRNEDAPFYRPGHAICLAFSVFAFIMIAILRFLLQRENRRRDKLQQDHATYDVELYDRHPAFRYIP</sequence>
<feature type="transmembrane region" description="Helical" evidence="6">
    <location>
        <begin position="135"/>
        <end position="157"/>
    </location>
</feature>
<accession>A0A068S855</accession>
<reference evidence="7" key="1">
    <citation type="submission" date="2013-08" db="EMBL/GenBank/DDBJ databases">
        <title>Gene expansion shapes genome architecture in the human pathogen Lichtheimia corymbifera: an evolutionary genomics analysis in the ancient terrestrial Mucorales (Mucoromycotina).</title>
        <authorList>
            <person name="Schwartze V.U."/>
            <person name="Winter S."/>
            <person name="Shelest E."/>
            <person name="Marcet-Houben M."/>
            <person name="Horn F."/>
            <person name="Wehner S."/>
            <person name="Hoffmann K."/>
            <person name="Riege K."/>
            <person name="Sammeth M."/>
            <person name="Nowrousian M."/>
            <person name="Valiante V."/>
            <person name="Linde J."/>
            <person name="Jacobsen I.D."/>
            <person name="Marz M."/>
            <person name="Brakhage A.A."/>
            <person name="Gabaldon T."/>
            <person name="Bocker S."/>
            <person name="Voigt K."/>
        </authorList>
    </citation>
    <scope>NUCLEOTIDE SEQUENCE [LARGE SCALE GENOMIC DNA]</scope>
    <source>
        <strain evidence="7">FSU 9682</strain>
    </source>
</reference>
<dbReference type="PANTHER" id="PTHR43791">
    <property type="entry name" value="PERMEASE-RELATED"/>
    <property type="match status" value="1"/>
</dbReference>
<feature type="transmembrane region" description="Helical" evidence="6">
    <location>
        <begin position="318"/>
        <end position="338"/>
    </location>
</feature>
<dbReference type="Gene3D" id="1.20.1250.20">
    <property type="entry name" value="MFS general substrate transporter like domains"/>
    <property type="match status" value="2"/>
</dbReference>
<comment type="caution">
    <text evidence="7">The sequence shown here is derived from an EMBL/GenBank/DDBJ whole genome shotgun (WGS) entry which is preliminary data.</text>
</comment>
<dbReference type="GO" id="GO:0022857">
    <property type="term" value="F:transmembrane transporter activity"/>
    <property type="evidence" value="ECO:0007669"/>
    <property type="project" value="InterPro"/>
</dbReference>
<dbReference type="AlphaFoldDB" id="A0A068S855"/>
<feature type="transmembrane region" description="Helical" evidence="6">
    <location>
        <begin position="177"/>
        <end position="199"/>
    </location>
</feature>
<dbReference type="InterPro" id="IPR036259">
    <property type="entry name" value="MFS_trans_sf"/>
</dbReference>
<dbReference type="OrthoDB" id="2985014at2759"/>
<comment type="subcellular location">
    <subcellularLocation>
        <location evidence="1">Membrane</location>
        <topology evidence="1">Multi-pass membrane protein</topology>
    </subcellularLocation>
</comment>
<dbReference type="InterPro" id="IPR011701">
    <property type="entry name" value="MFS"/>
</dbReference>
<evidence type="ECO:0000313" key="8">
    <source>
        <dbReference type="Proteomes" id="UP000027586"/>
    </source>
</evidence>
<dbReference type="FunFam" id="1.20.1250.20:FF:000013">
    <property type="entry name" value="MFS general substrate transporter"/>
    <property type="match status" value="1"/>
</dbReference>
<keyword evidence="2" id="KW-0813">Transport</keyword>
<evidence type="ECO:0000256" key="6">
    <source>
        <dbReference type="SAM" id="Phobius"/>
    </source>
</evidence>
<evidence type="ECO:0000256" key="5">
    <source>
        <dbReference type="ARBA" id="ARBA00023136"/>
    </source>
</evidence>
<protein>
    <submittedName>
        <fullName evidence="7">Mfs transporter</fullName>
    </submittedName>
</protein>
<keyword evidence="8" id="KW-1185">Reference proteome</keyword>
<evidence type="ECO:0000313" key="7">
    <source>
        <dbReference type="EMBL" id="CDH58469.1"/>
    </source>
</evidence>
<dbReference type="PANTHER" id="PTHR43791:SF36">
    <property type="entry name" value="TRANSPORTER, PUTATIVE (AFU_ORTHOLOGUE AFUA_6G08340)-RELATED"/>
    <property type="match status" value="1"/>
</dbReference>
<dbReference type="VEuPathDB" id="FungiDB:LCOR_09329.1"/>
<evidence type="ECO:0000256" key="4">
    <source>
        <dbReference type="ARBA" id="ARBA00022989"/>
    </source>
</evidence>
<gene>
    <name evidence="7" type="ORF">LCOR_09329.1</name>
</gene>
<evidence type="ECO:0000256" key="1">
    <source>
        <dbReference type="ARBA" id="ARBA00004141"/>
    </source>
</evidence>
<feature type="transmembrane region" description="Helical" evidence="6">
    <location>
        <begin position="344"/>
        <end position="365"/>
    </location>
</feature>
<dbReference type="GO" id="GO:0016020">
    <property type="term" value="C:membrane"/>
    <property type="evidence" value="ECO:0007669"/>
    <property type="project" value="UniProtKB-SubCell"/>
</dbReference>
<dbReference type="Proteomes" id="UP000027586">
    <property type="component" value="Unassembled WGS sequence"/>
</dbReference>
<feature type="transmembrane region" description="Helical" evidence="6">
    <location>
        <begin position="372"/>
        <end position="393"/>
    </location>
</feature>
<feature type="transmembrane region" description="Helical" evidence="6">
    <location>
        <begin position="436"/>
        <end position="458"/>
    </location>
</feature>
<feature type="transmembrane region" description="Helical" evidence="6">
    <location>
        <begin position="211"/>
        <end position="233"/>
    </location>
</feature>
<evidence type="ECO:0000256" key="3">
    <source>
        <dbReference type="ARBA" id="ARBA00022692"/>
    </source>
</evidence>
<evidence type="ECO:0000256" key="2">
    <source>
        <dbReference type="ARBA" id="ARBA00022448"/>
    </source>
</evidence>
<feature type="transmembrane region" description="Helical" evidence="6">
    <location>
        <begin position="282"/>
        <end position="306"/>
    </location>
</feature>
<dbReference type="STRING" id="1263082.A0A068S855"/>